<protein>
    <submittedName>
        <fullName evidence="1">Phage tail protein</fullName>
    </submittedName>
</protein>
<dbReference type="AlphaFoldDB" id="A0A918BAC6"/>
<dbReference type="PANTHER" id="PTHR38009">
    <property type="entry name" value="CONSERVED HYPOTHETICAL PHAGE TAIL PROTEIN"/>
    <property type="match status" value="1"/>
</dbReference>
<reference evidence="1" key="1">
    <citation type="journal article" date="2014" name="Int. J. Syst. Evol. Microbiol.">
        <title>Complete genome sequence of Corynebacterium casei LMG S-19264T (=DSM 44701T), isolated from a smear-ripened cheese.</title>
        <authorList>
            <consortium name="US DOE Joint Genome Institute (JGI-PGF)"/>
            <person name="Walter F."/>
            <person name="Albersmeier A."/>
            <person name="Kalinowski J."/>
            <person name="Ruckert C."/>
        </authorList>
    </citation>
    <scope>NUCLEOTIDE SEQUENCE</scope>
    <source>
        <strain evidence="1">JCM 3131</strain>
    </source>
</reference>
<evidence type="ECO:0000313" key="2">
    <source>
        <dbReference type="Proteomes" id="UP000620156"/>
    </source>
</evidence>
<dbReference type="PANTHER" id="PTHR38009:SF1">
    <property type="entry name" value="CONSERVED HYPOTHETICAL PHAGE TAIL PROTEIN"/>
    <property type="match status" value="1"/>
</dbReference>
<dbReference type="RefSeq" id="WP_189216588.1">
    <property type="nucleotide sequence ID" value="NZ_BMQK01000003.1"/>
</dbReference>
<dbReference type="Pfam" id="PF06841">
    <property type="entry name" value="Phage_T4_gp19"/>
    <property type="match status" value="1"/>
</dbReference>
<dbReference type="InterPro" id="IPR010667">
    <property type="entry name" value="Phage_T4_Gp19"/>
</dbReference>
<proteinExistence type="predicted"/>
<sequence length="146" mass="15836">MAEGDALSTHVFGVQLGGYMVESIQEISGLSVEEDVVEVNAVSSLGKQIIRKQPGRRLAGEVTITRGLDQSSEFTNWIKETLNNGAVNTARQNLTIEIMDSEGNTVRRIQLMQGWASKWEGPGLKAGESAAATETVTIVFEEIIVE</sequence>
<dbReference type="Proteomes" id="UP000620156">
    <property type="component" value="Unassembled WGS sequence"/>
</dbReference>
<name>A0A918BAC6_9ACTN</name>
<dbReference type="NCBIfam" id="TIGR02241">
    <property type="entry name" value="conserved hypothetical phage tail region protein"/>
    <property type="match status" value="1"/>
</dbReference>
<dbReference type="InterPro" id="IPR011747">
    <property type="entry name" value="CHP02241"/>
</dbReference>
<dbReference type="GO" id="GO:0005198">
    <property type="term" value="F:structural molecule activity"/>
    <property type="evidence" value="ECO:0007669"/>
    <property type="project" value="InterPro"/>
</dbReference>
<gene>
    <name evidence="1" type="ORF">GCM10010145_23040</name>
</gene>
<keyword evidence="2" id="KW-1185">Reference proteome</keyword>
<organism evidence="1 2">
    <name type="scientific">Streptomyces ruber</name>
    <dbReference type="NCBI Taxonomy" id="83378"/>
    <lineage>
        <taxon>Bacteria</taxon>
        <taxon>Bacillati</taxon>
        <taxon>Actinomycetota</taxon>
        <taxon>Actinomycetes</taxon>
        <taxon>Kitasatosporales</taxon>
        <taxon>Streptomycetaceae</taxon>
        <taxon>Streptomyces</taxon>
    </lineage>
</organism>
<comment type="caution">
    <text evidence="1">The sequence shown here is derived from an EMBL/GenBank/DDBJ whole genome shotgun (WGS) entry which is preliminary data.</text>
</comment>
<dbReference type="EMBL" id="BMQK01000003">
    <property type="protein sequence ID" value="GGQ52899.1"/>
    <property type="molecule type" value="Genomic_DNA"/>
</dbReference>
<accession>A0A918BAC6</accession>
<evidence type="ECO:0000313" key="1">
    <source>
        <dbReference type="EMBL" id="GGQ52899.1"/>
    </source>
</evidence>
<reference evidence="1" key="2">
    <citation type="submission" date="2020-09" db="EMBL/GenBank/DDBJ databases">
        <authorList>
            <person name="Sun Q."/>
            <person name="Ohkuma M."/>
        </authorList>
    </citation>
    <scope>NUCLEOTIDE SEQUENCE</scope>
    <source>
        <strain evidence="1">JCM 3131</strain>
    </source>
</reference>